<dbReference type="InterPro" id="IPR030445">
    <property type="entry name" value="H3-K79_meTrfase"/>
</dbReference>
<protein>
    <recommendedName>
        <fullName evidence="2">Histone-lysine N-methyltransferase, H3 lysine-79 specific</fullName>
        <ecNumber evidence="1">2.1.1.360</ecNumber>
    </recommendedName>
    <alternativeName>
        <fullName evidence="4">Histone H3-K79 methyltransferase</fullName>
    </alternativeName>
</protein>
<evidence type="ECO:0000256" key="1">
    <source>
        <dbReference type="ARBA" id="ARBA00012190"/>
    </source>
</evidence>
<dbReference type="InterPro" id="IPR025789">
    <property type="entry name" value="DOT1_dom"/>
</dbReference>
<keyword evidence="8" id="KW-0808">Transferase</keyword>
<keyword evidence="9" id="KW-1185">Reference proteome</keyword>
<dbReference type="PATRIC" id="fig|453.4.peg.1903"/>
<dbReference type="RefSeq" id="WP_058445852.1">
    <property type="nucleotide sequence ID" value="NZ_CAAAHT010000002.1"/>
</dbReference>
<evidence type="ECO:0000313" key="9">
    <source>
        <dbReference type="Proteomes" id="UP000054698"/>
    </source>
</evidence>
<evidence type="ECO:0000256" key="3">
    <source>
        <dbReference type="ARBA" id="ARBA00022853"/>
    </source>
</evidence>
<comment type="catalytic activity">
    <reaction evidence="5">
        <text>L-lysyl(79)-[histone H3] + 3 S-adenosyl-L-methionine = N(6),N(6),N(6)-trimethyl-L-lysyl(79)-[histone H3] + 3 S-adenosyl-L-homocysteine + 3 H(+)</text>
        <dbReference type="Rhea" id="RHEA:60328"/>
        <dbReference type="Rhea" id="RHEA-COMP:15549"/>
        <dbReference type="Rhea" id="RHEA-COMP:15552"/>
        <dbReference type="ChEBI" id="CHEBI:15378"/>
        <dbReference type="ChEBI" id="CHEBI:29969"/>
        <dbReference type="ChEBI" id="CHEBI:57856"/>
        <dbReference type="ChEBI" id="CHEBI:59789"/>
        <dbReference type="ChEBI" id="CHEBI:61961"/>
        <dbReference type="EC" id="2.1.1.360"/>
    </reaction>
</comment>
<dbReference type="PANTHER" id="PTHR21451">
    <property type="entry name" value="HISTONE H3 METHYLTRANSFERASE"/>
    <property type="match status" value="1"/>
</dbReference>
<dbReference type="EMBL" id="UASS01000013">
    <property type="protein sequence ID" value="SPX60947.1"/>
    <property type="molecule type" value="Genomic_DNA"/>
</dbReference>
<dbReference type="InterPro" id="IPR029063">
    <property type="entry name" value="SAM-dependent_MTases_sf"/>
</dbReference>
<evidence type="ECO:0000313" key="7">
    <source>
        <dbReference type="EMBL" id="KTC96819.1"/>
    </source>
</evidence>
<evidence type="ECO:0000256" key="2">
    <source>
        <dbReference type="ARBA" id="ARBA00020987"/>
    </source>
</evidence>
<evidence type="ECO:0000259" key="6">
    <source>
        <dbReference type="PROSITE" id="PS51569"/>
    </source>
</evidence>
<evidence type="ECO:0000313" key="8">
    <source>
        <dbReference type="EMBL" id="SPX60947.1"/>
    </source>
</evidence>
<dbReference type="GO" id="GO:0140956">
    <property type="term" value="F:histone H3K79 trimethyltransferase activity"/>
    <property type="evidence" value="ECO:0007669"/>
    <property type="project" value="UniProtKB-EC"/>
</dbReference>
<keyword evidence="3" id="KW-0156">Chromatin regulator</keyword>
<evidence type="ECO:0000256" key="4">
    <source>
        <dbReference type="ARBA" id="ARBA00029821"/>
    </source>
</evidence>
<keyword evidence="8" id="KW-0489">Methyltransferase</keyword>
<dbReference type="AlphaFoldDB" id="A0A0W0TML4"/>
<dbReference type="GO" id="GO:0051726">
    <property type="term" value="P:regulation of cell cycle"/>
    <property type="evidence" value="ECO:0007669"/>
    <property type="project" value="InterPro"/>
</dbReference>
<dbReference type="EC" id="2.1.1.360" evidence="1"/>
<dbReference type="GO" id="GO:0032259">
    <property type="term" value="P:methylation"/>
    <property type="evidence" value="ECO:0007669"/>
    <property type="project" value="UniProtKB-KW"/>
</dbReference>
<sequence>MLLASLIVICSLFLFLPIWRRQIKLQRWRKNLRLNKHHKVYRQLYANVDGFALSKAERTRQDAPEYVYGEIDFESFIALLSLGKPGPSTVFYDLGSGTGKAVLACIMVFDVKKSCGIELFTSLHHCAQQQQQRLKCIQDYETKATRIEFIQGNFLETNFADANLIFINATAFFGETWLAISKLVEQIKPGALVITTSKALRSDLFTLEAVTQVKMSWGIVKAYIQQRQDQAFPGQDRQKTR</sequence>
<evidence type="ECO:0000313" key="10">
    <source>
        <dbReference type="Proteomes" id="UP000251942"/>
    </source>
</evidence>
<dbReference type="Pfam" id="PF08123">
    <property type="entry name" value="DOT1"/>
    <property type="match status" value="1"/>
</dbReference>
<proteinExistence type="predicted"/>
<name>A0A0W0TML4_9GAMM</name>
<organism evidence="7 9">
    <name type="scientific">Legionella feeleii</name>
    <dbReference type="NCBI Taxonomy" id="453"/>
    <lineage>
        <taxon>Bacteria</taxon>
        <taxon>Pseudomonadati</taxon>
        <taxon>Pseudomonadota</taxon>
        <taxon>Gammaproteobacteria</taxon>
        <taxon>Legionellales</taxon>
        <taxon>Legionellaceae</taxon>
        <taxon>Legionella</taxon>
    </lineage>
</organism>
<reference evidence="7 9" key="1">
    <citation type="submission" date="2015-11" db="EMBL/GenBank/DDBJ databases">
        <title>Genomic analysis of 38 Legionella species identifies large and diverse effector repertoires.</title>
        <authorList>
            <person name="Burstein D."/>
            <person name="Amaro F."/>
            <person name="Zusman T."/>
            <person name="Lifshitz Z."/>
            <person name="Cohen O."/>
            <person name="Gilbert J.A."/>
            <person name="Pupko T."/>
            <person name="Shuman H.A."/>
            <person name="Segal G."/>
        </authorList>
    </citation>
    <scope>NUCLEOTIDE SEQUENCE [LARGE SCALE GENOMIC DNA]</scope>
    <source>
        <strain evidence="7 9">WO-44C</strain>
    </source>
</reference>
<dbReference type="EMBL" id="LNYB01000080">
    <property type="protein sequence ID" value="KTC96819.1"/>
    <property type="molecule type" value="Genomic_DNA"/>
</dbReference>
<evidence type="ECO:0000256" key="5">
    <source>
        <dbReference type="ARBA" id="ARBA00047770"/>
    </source>
</evidence>
<dbReference type="STRING" id="453.Lfee_1731"/>
<dbReference type="SUPFAM" id="SSF53335">
    <property type="entry name" value="S-adenosyl-L-methionine-dependent methyltransferases"/>
    <property type="match status" value="1"/>
</dbReference>
<dbReference type="Gene3D" id="3.40.50.150">
    <property type="entry name" value="Vaccinia Virus protein VP39"/>
    <property type="match status" value="1"/>
</dbReference>
<dbReference type="Proteomes" id="UP000054698">
    <property type="component" value="Unassembled WGS sequence"/>
</dbReference>
<reference evidence="8 10" key="2">
    <citation type="submission" date="2018-06" db="EMBL/GenBank/DDBJ databases">
        <authorList>
            <consortium name="Pathogen Informatics"/>
            <person name="Doyle S."/>
        </authorList>
    </citation>
    <scope>NUCLEOTIDE SEQUENCE [LARGE SCALE GENOMIC DNA]</scope>
    <source>
        <strain evidence="8 10">NCTC12022</strain>
    </source>
</reference>
<gene>
    <name evidence="7" type="ORF">Lfee_1731</name>
    <name evidence="8" type="ORF">NCTC12022_01684</name>
</gene>
<dbReference type="Proteomes" id="UP000251942">
    <property type="component" value="Unassembled WGS sequence"/>
</dbReference>
<feature type="domain" description="DOT1" evidence="6">
    <location>
        <begin position="1"/>
        <end position="241"/>
    </location>
</feature>
<dbReference type="PANTHER" id="PTHR21451:SF19">
    <property type="entry name" value="ACTIVATED IN BLOCKED UNFOLDED PROTEIN RESPONSE"/>
    <property type="match status" value="1"/>
</dbReference>
<dbReference type="PROSITE" id="PS51569">
    <property type="entry name" value="DOT1"/>
    <property type="match status" value="1"/>
</dbReference>
<accession>A0A0W0TML4</accession>